<dbReference type="Proteomes" id="UP000000674">
    <property type="component" value="Chromosome"/>
</dbReference>
<feature type="domain" description="Calcineurin-like phosphoesterase" evidence="1">
    <location>
        <begin position="19"/>
        <end position="113"/>
    </location>
</feature>
<organism evidence="2 3">
    <name type="scientific">Methanothrix thermoacetophila (strain DSM 6194 / JCM 14653 / NBRC 101360 / PT)</name>
    <name type="common">Methanosaeta thermophila</name>
    <dbReference type="NCBI Taxonomy" id="349307"/>
    <lineage>
        <taxon>Archaea</taxon>
        <taxon>Methanobacteriati</taxon>
        <taxon>Methanobacteriota</taxon>
        <taxon>Stenosarchaea group</taxon>
        <taxon>Methanomicrobia</taxon>
        <taxon>Methanotrichales</taxon>
        <taxon>Methanotrichaceae</taxon>
        <taxon>Methanothrix</taxon>
    </lineage>
</organism>
<dbReference type="PANTHER" id="PTHR39323">
    <property type="entry name" value="BLR1149 PROTEIN"/>
    <property type="match status" value="1"/>
</dbReference>
<gene>
    <name evidence="2" type="ordered locus">Mthe_1021</name>
</gene>
<dbReference type="PIRSF" id="PIRSF000887">
    <property type="entry name" value="Pesterase_MJ0037"/>
    <property type="match status" value="1"/>
</dbReference>
<accession>A0B7Y2</accession>
<dbReference type="PANTHER" id="PTHR39323:SF1">
    <property type="entry name" value="BLR1149 PROTEIN"/>
    <property type="match status" value="1"/>
</dbReference>
<dbReference type="RefSeq" id="WP_011696200.1">
    <property type="nucleotide sequence ID" value="NC_008553.1"/>
</dbReference>
<reference evidence="2 3" key="1">
    <citation type="submission" date="2006-10" db="EMBL/GenBank/DDBJ databases">
        <title>Complete sequence of Methanosaeta thermophila PT.</title>
        <authorList>
            <consortium name="US DOE Joint Genome Institute"/>
            <person name="Copeland A."/>
            <person name="Lucas S."/>
            <person name="Lapidus A."/>
            <person name="Barry K."/>
            <person name="Detter J.C."/>
            <person name="Glavina del Rio T."/>
            <person name="Hammon N."/>
            <person name="Israni S."/>
            <person name="Pitluck S."/>
            <person name="Chain P."/>
            <person name="Malfatti S."/>
            <person name="Shin M."/>
            <person name="Vergez L."/>
            <person name="Schmutz J."/>
            <person name="Larimer F."/>
            <person name="Land M."/>
            <person name="Hauser L."/>
            <person name="Kyrpides N."/>
            <person name="Kim E."/>
            <person name="Smith K.S."/>
            <person name="Ingram-Smith C."/>
            <person name="Richardson P."/>
        </authorList>
    </citation>
    <scope>NUCLEOTIDE SEQUENCE [LARGE SCALE GENOMIC DNA]</scope>
    <source>
        <strain evidence="3">DSM 6194 / JCM 14653 / NBRC 101360 / PT</strain>
    </source>
</reference>
<dbReference type="AlphaFoldDB" id="A0B7Y2"/>
<dbReference type="HOGENOM" id="CLU_075478_0_0_2"/>
<evidence type="ECO:0000313" key="2">
    <source>
        <dbReference type="EMBL" id="ABK14806.1"/>
    </source>
</evidence>
<evidence type="ECO:0000259" key="1">
    <source>
        <dbReference type="Pfam" id="PF00149"/>
    </source>
</evidence>
<dbReference type="Pfam" id="PF00149">
    <property type="entry name" value="Metallophos"/>
    <property type="match status" value="1"/>
</dbReference>
<dbReference type="GeneID" id="4462770"/>
<keyword evidence="3" id="KW-1185">Reference proteome</keyword>
<dbReference type="InterPro" id="IPR004843">
    <property type="entry name" value="Calcineurin-like_PHP"/>
</dbReference>
<dbReference type="CDD" id="cd07391">
    <property type="entry name" value="MPP_PF1019"/>
    <property type="match status" value="1"/>
</dbReference>
<dbReference type="KEGG" id="mtp:Mthe_1021"/>
<protein>
    <submittedName>
        <fullName evidence="2">Putative phosphoesterase</fullName>
    </submittedName>
</protein>
<dbReference type="InterPro" id="IPR029052">
    <property type="entry name" value="Metallo-depent_PP-like"/>
</dbReference>
<dbReference type="STRING" id="349307.Mthe_1021"/>
<name>A0B7Y2_METTP</name>
<dbReference type="GO" id="GO:0016787">
    <property type="term" value="F:hydrolase activity"/>
    <property type="evidence" value="ECO:0007669"/>
    <property type="project" value="InterPro"/>
</dbReference>
<evidence type="ECO:0000313" key="3">
    <source>
        <dbReference type="Proteomes" id="UP000000674"/>
    </source>
</evidence>
<dbReference type="InterPro" id="IPR024173">
    <property type="entry name" value="Pesterase_MJ0037-like"/>
</dbReference>
<sequence>MRVLPIAGEAVLIAEGEHRVMVVADLHLGIEYELWLGGANLPSQTGRLLDRILGVIEAHDPERLVVLGDLKHNVPRTSWQERVEVPEFISKLSKVVKVVLVPGNHDTGLRDLAPGAEVCEPEGVVIDGVGYFHGHTFPSQEVLSSGILITAHLHPSVRLVDPLGASRSERVWARSSPRGYESEIIIMPAFNPLCGSLPLNEMDEKKGPLMKLVDLNRSKIYLLDGTYLGRLEEIISAQRRKKR</sequence>
<proteinExistence type="predicted"/>
<dbReference type="Gene3D" id="3.60.21.10">
    <property type="match status" value="1"/>
</dbReference>
<dbReference type="EMBL" id="CP000477">
    <property type="protein sequence ID" value="ABK14806.1"/>
    <property type="molecule type" value="Genomic_DNA"/>
</dbReference>
<dbReference type="SUPFAM" id="SSF56300">
    <property type="entry name" value="Metallo-dependent phosphatases"/>
    <property type="match status" value="1"/>
</dbReference>